<name>A0AAJ1TTH5_9HYPH</name>
<reference evidence="2" key="1">
    <citation type="submission" date="2023-07" db="EMBL/GenBank/DDBJ databases">
        <title>Genomic Encyclopedia of Type Strains, Phase IV (KMG-IV): sequencing the most valuable type-strain genomes for metagenomic binning, comparative biology and taxonomic classification.</title>
        <authorList>
            <person name="Goeker M."/>
        </authorList>
    </citation>
    <scope>NUCLEOTIDE SEQUENCE</scope>
    <source>
        <strain evidence="2">DSM 19569</strain>
    </source>
</reference>
<sequence>MTVEHVGDRVRQPPACGGGPILDLALCLILAVIVMGLLLLAL</sequence>
<dbReference type="AlphaFoldDB" id="A0AAJ1TTH5"/>
<keyword evidence="1" id="KW-0472">Membrane</keyword>
<keyword evidence="1" id="KW-0812">Transmembrane</keyword>
<dbReference type="Proteomes" id="UP001223420">
    <property type="component" value="Unassembled WGS sequence"/>
</dbReference>
<protein>
    <submittedName>
        <fullName evidence="2">Uncharacterized protein</fullName>
    </submittedName>
</protein>
<proteinExistence type="predicted"/>
<comment type="caution">
    <text evidence="2">The sequence shown here is derived from an EMBL/GenBank/DDBJ whole genome shotgun (WGS) entry which is preliminary data.</text>
</comment>
<keyword evidence="1" id="KW-1133">Transmembrane helix</keyword>
<gene>
    <name evidence="2" type="ORF">QO001_002552</name>
</gene>
<evidence type="ECO:0000256" key="1">
    <source>
        <dbReference type="SAM" id="Phobius"/>
    </source>
</evidence>
<accession>A0AAJ1TTH5</accession>
<feature type="transmembrane region" description="Helical" evidence="1">
    <location>
        <begin position="20"/>
        <end position="41"/>
    </location>
</feature>
<evidence type="ECO:0000313" key="2">
    <source>
        <dbReference type="EMBL" id="MDQ0543623.1"/>
    </source>
</evidence>
<dbReference type="EMBL" id="JAUSWL010000004">
    <property type="protein sequence ID" value="MDQ0543623.1"/>
    <property type="molecule type" value="Genomic_DNA"/>
</dbReference>
<dbReference type="RefSeq" id="WP_268868860.1">
    <property type="nucleotide sequence ID" value="NZ_JAJALK010000023.1"/>
</dbReference>
<organism evidence="2 3">
    <name type="scientific">Methylobacterium brachiatum</name>
    <dbReference type="NCBI Taxonomy" id="269660"/>
    <lineage>
        <taxon>Bacteria</taxon>
        <taxon>Pseudomonadati</taxon>
        <taxon>Pseudomonadota</taxon>
        <taxon>Alphaproteobacteria</taxon>
        <taxon>Hyphomicrobiales</taxon>
        <taxon>Methylobacteriaceae</taxon>
        <taxon>Methylobacterium</taxon>
    </lineage>
</organism>
<evidence type="ECO:0000313" key="3">
    <source>
        <dbReference type="Proteomes" id="UP001223420"/>
    </source>
</evidence>